<reference evidence="5" key="1">
    <citation type="submission" date="2024-06" db="EMBL/GenBank/DDBJ databases">
        <title>Complete genome of Salinicola endophyticus HNIBRBA4755.</title>
        <authorList>
            <person name="Shin S.Y."/>
            <person name="Kang H."/>
            <person name="Song J."/>
        </authorList>
    </citation>
    <scope>NUCLEOTIDE SEQUENCE</scope>
    <source>
        <strain evidence="5">HNIBRBA4755</strain>
    </source>
</reference>
<evidence type="ECO:0000256" key="3">
    <source>
        <dbReference type="ARBA" id="ARBA00023163"/>
    </source>
</evidence>
<dbReference type="InterPro" id="IPR015927">
    <property type="entry name" value="Peptidase_S24_S26A/B/C"/>
</dbReference>
<proteinExistence type="predicted"/>
<keyword evidence="3" id="KW-0804">Transcription</keyword>
<dbReference type="PANTHER" id="PTHR40661">
    <property type="match status" value="1"/>
</dbReference>
<dbReference type="InterPro" id="IPR039418">
    <property type="entry name" value="LexA-like"/>
</dbReference>
<evidence type="ECO:0000313" key="5">
    <source>
        <dbReference type="EMBL" id="XCJ78419.1"/>
    </source>
</evidence>
<name>A0AB74UAB5_9GAMM</name>
<evidence type="ECO:0000259" key="4">
    <source>
        <dbReference type="Pfam" id="PF00717"/>
    </source>
</evidence>
<dbReference type="SUPFAM" id="SSF51306">
    <property type="entry name" value="LexA/Signal peptidase"/>
    <property type="match status" value="1"/>
</dbReference>
<feature type="domain" description="Peptidase S24/S26A/S26B/S26C" evidence="4">
    <location>
        <begin position="136"/>
        <end position="251"/>
    </location>
</feature>
<evidence type="ECO:0000256" key="2">
    <source>
        <dbReference type="ARBA" id="ARBA00023125"/>
    </source>
</evidence>
<dbReference type="Gene3D" id="2.10.109.10">
    <property type="entry name" value="Umud Fragment, subunit A"/>
    <property type="match status" value="1"/>
</dbReference>
<dbReference type="EMBL" id="CP159578">
    <property type="protein sequence ID" value="XCJ78419.1"/>
    <property type="molecule type" value="Genomic_DNA"/>
</dbReference>
<dbReference type="CDD" id="cd06529">
    <property type="entry name" value="S24_LexA-like"/>
    <property type="match status" value="1"/>
</dbReference>
<evidence type="ECO:0000256" key="1">
    <source>
        <dbReference type="ARBA" id="ARBA00023015"/>
    </source>
</evidence>
<dbReference type="RefSeq" id="WP_353979420.1">
    <property type="nucleotide sequence ID" value="NZ_CP159578.1"/>
</dbReference>
<dbReference type="GO" id="GO:0003677">
    <property type="term" value="F:DNA binding"/>
    <property type="evidence" value="ECO:0007669"/>
    <property type="project" value="UniProtKB-KW"/>
</dbReference>
<dbReference type="PANTHER" id="PTHR40661:SF2">
    <property type="entry name" value="HTH-TYPE TRANSCRIPTIONAL REGULATOR PRTR"/>
    <property type="match status" value="1"/>
</dbReference>
<keyword evidence="2" id="KW-0238">DNA-binding</keyword>
<organism evidence="5">
    <name type="scientific">Salinicola endophyticus</name>
    <dbReference type="NCBI Taxonomy" id="1949083"/>
    <lineage>
        <taxon>Bacteria</taxon>
        <taxon>Pseudomonadati</taxon>
        <taxon>Pseudomonadota</taxon>
        <taxon>Gammaproteobacteria</taxon>
        <taxon>Oceanospirillales</taxon>
        <taxon>Halomonadaceae</taxon>
        <taxon>Salinicola</taxon>
    </lineage>
</organism>
<dbReference type="Pfam" id="PF00717">
    <property type="entry name" value="Peptidase_S24"/>
    <property type="match status" value="1"/>
</dbReference>
<dbReference type="AlphaFoldDB" id="A0AB74UAB5"/>
<accession>A0AB74UAB5</accession>
<protein>
    <submittedName>
        <fullName evidence="5">Helix-turn-helix transcriptional regulator</fullName>
    </submittedName>
</protein>
<keyword evidence="1" id="KW-0805">Transcription regulation</keyword>
<gene>
    <name evidence="5" type="ORF">ABV408_13365</name>
</gene>
<dbReference type="InterPro" id="IPR036286">
    <property type="entry name" value="LexA/Signal_pep-like_sf"/>
</dbReference>
<sequence>MDIYDIRRSNLLTLLKERFGGNKSKLADAIDRQPSYVSRCLSDGAHRKRIGEDFARHVEDLLGLPTRWLDELEHGQANDVSRGVGTPEAIGKPEADNELTFTENVNPWDHSRPLADDEVEIPLFREVALSGGGGRTQVVENNGATLRFKRRTLRSAGVSKESAACAYVEGSSMEPILPDGASVGVDTSDKQIKSGKMYAIDHDGLLRVKFLYRLPGGGLRIRSANPDKIEHPDEDLGPDWPEQVNVIGKVFWYSVVLH</sequence>